<sequence length="72" mass="7826">IWAPATTQAGTGLKGNECTLCLTQSALNVRSRSSFVADNTSKIMRKQLYLEGSSSLRDAGVTMFRLIISVIF</sequence>
<proteinExistence type="predicted"/>
<name>A0A0B7AT79_9EUPU</name>
<dbReference type="EMBL" id="HACG01036331">
    <property type="protein sequence ID" value="CEK83196.1"/>
    <property type="molecule type" value="Transcribed_RNA"/>
</dbReference>
<dbReference type="AlphaFoldDB" id="A0A0B7AT79"/>
<gene>
    <name evidence="1" type="primary">ORF135730</name>
</gene>
<accession>A0A0B7AT79</accession>
<reference evidence="1" key="1">
    <citation type="submission" date="2014-12" db="EMBL/GenBank/DDBJ databases">
        <title>Insight into the proteome of Arion vulgaris.</title>
        <authorList>
            <person name="Aradska J."/>
            <person name="Bulat T."/>
            <person name="Smidak R."/>
            <person name="Sarate P."/>
            <person name="Gangsoo J."/>
            <person name="Sialana F."/>
            <person name="Bilban M."/>
            <person name="Lubec G."/>
        </authorList>
    </citation>
    <scope>NUCLEOTIDE SEQUENCE</scope>
    <source>
        <tissue evidence="1">Skin</tissue>
    </source>
</reference>
<organism evidence="1">
    <name type="scientific">Arion vulgaris</name>
    <dbReference type="NCBI Taxonomy" id="1028688"/>
    <lineage>
        <taxon>Eukaryota</taxon>
        <taxon>Metazoa</taxon>
        <taxon>Spiralia</taxon>
        <taxon>Lophotrochozoa</taxon>
        <taxon>Mollusca</taxon>
        <taxon>Gastropoda</taxon>
        <taxon>Heterobranchia</taxon>
        <taxon>Euthyneura</taxon>
        <taxon>Panpulmonata</taxon>
        <taxon>Eupulmonata</taxon>
        <taxon>Stylommatophora</taxon>
        <taxon>Helicina</taxon>
        <taxon>Arionoidea</taxon>
        <taxon>Arionidae</taxon>
        <taxon>Arion</taxon>
    </lineage>
</organism>
<feature type="non-terminal residue" evidence="1">
    <location>
        <position position="1"/>
    </location>
</feature>
<protein>
    <submittedName>
        <fullName evidence="1">Uncharacterized protein</fullName>
    </submittedName>
</protein>
<evidence type="ECO:0000313" key="1">
    <source>
        <dbReference type="EMBL" id="CEK83196.1"/>
    </source>
</evidence>